<evidence type="ECO:0000259" key="2">
    <source>
        <dbReference type="Pfam" id="PF07705"/>
    </source>
</evidence>
<accession>A0A8A2U3W3</accession>
<dbReference type="KEGG" id="hlo:J0X27_09720"/>
<name>A0A8A2U3W3_9EURY</name>
<evidence type="ECO:0000259" key="3">
    <source>
        <dbReference type="Pfam" id="PF23951"/>
    </source>
</evidence>
<dbReference type="Pfam" id="PF23951">
    <property type="entry name" value="DUF7282"/>
    <property type="match status" value="2"/>
</dbReference>
<dbReference type="InterPro" id="IPR055706">
    <property type="entry name" value="Slg1/2_DUF7282"/>
</dbReference>
<evidence type="ECO:0000313" key="4">
    <source>
        <dbReference type="EMBL" id="QSW83761.1"/>
    </source>
</evidence>
<evidence type="ECO:0000256" key="1">
    <source>
        <dbReference type="SAM" id="MobiDB-lite"/>
    </source>
</evidence>
<dbReference type="AlphaFoldDB" id="A0A8A2U3W3"/>
<feature type="compositionally biased region" description="Gly residues" evidence="1">
    <location>
        <begin position="363"/>
        <end position="373"/>
    </location>
</feature>
<evidence type="ECO:0000313" key="5">
    <source>
        <dbReference type="Proteomes" id="UP000663191"/>
    </source>
</evidence>
<dbReference type="RefSeq" id="WP_207268948.1">
    <property type="nucleotide sequence ID" value="NZ_CP071463.1"/>
</dbReference>
<dbReference type="Gene3D" id="2.60.40.10">
    <property type="entry name" value="Immunoglobulins"/>
    <property type="match status" value="1"/>
</dbReference>
<dbReference type="EMBL" id="CP071463">
    <property type="protein sequence ID" value="QSW83761.1"/>
    <property type="molecule type" value="Genomic_DNA"/>
</dbReference>
<dbReference type="InterPro" id="IPR011635">
    <property type="entry name" value="CARDB"/>
</dbReference>
<dbReference type="Proteomes" id="UP000663191">
    <property type="component" value="Chromosome"/>
</dbReference>
<gene>
    <name evidence="4" type="ORF">J0X27_09720</name>
</gene>
<organism evidence="4 5">
    <name type="scientific">Natrinema longum</name>
    <dbReference type="NCBI Taxonomy" id="370324"/>
    <lineage>
        <taxon>Archaea</taxon>
        <taxon>Methanobacteriati</taxon>
        <taxon>Methanobacteriota</taxon>
        <taxon>Stenosarchaea group</taxon>
        <taxon>Halobacteria</taxon>
        <taxon>Halobacteriales</taxon>
        <taxon>Natrialbaceae</taxon>
        <taxon>Natrinema</taxon>
    </lineage>
</organism>
<reference evidence="4 5" key="1">
    <citation type="journal article" date="2006" name="Int. J. Syst. Evol. Microbiol.">
        <title>Haloterrigena longa sp. nov. and Haloterrigena limicola sp. nov., extremely halophilic archaea isolated from a salt lake.</title>
        <authorList>
            <person name="Cui H.L."/>
            <person name="Tohty D."/>
            <person name="Zhou P.J."/>
            <person name="Liu S.J."/>
        </authorList>
    </citation>
    <scope>NUCLEOTIDE SEQUENCE [LARGE SCALE GENOMIC DNA]</scope>
    <source>
        <strain evidence="4 5">ABH32</strain>
    </source>
</reference>
<dbReference type="Pfam" id="PF07705">
    <property type="entry name" value="CARDB"/>
    <property type="match status" value="1"/>
</dbReference>
<feature type="domain" description="DUF7282" evidence="3">
    <location>
        <begin position="262"/>
        <end position="354"/>
    </location>
</feature>
<dbReference type="GeneID" id="63184022"/>
<keyword evidence="5" id="KW-1185">Reference proteome</keyword>
<dbReference type="OrthoDB" id="239724at2157"/>
<protein>
    <submittedName>
        <fullName evidence="4">DUF4179 domain-containing protein</fullName>
    </submittedName>
</protein>
<feature type="domain" description="CARDB" evidence="2">
    <location>
        <begin position="166"/>
        <end position="252"/>
    </location>
</feature>
<proteinExistence type="predicted"/>
<feature type="domain" description="DUF7282" evidence="3">
    <location>
        <begin position="45"/>
        <end position="153"/>
    </location>
</feature>
<dbReference type="InterPro" id="IPR013783">
    <property type="entry name" value="Ig-like_fold"/>
</dbReference>
<sequence length="373" mass="38702">MSSRLTFGTLKRIAGILIAIAIVLAAGIVVGQAPAIFGVEEDPEASITFEDQHGEGTNVTIREVSLSDGGYVVVTDGGDEPLAVSDRLEAGSHENVTVERDDDANRELVGQLTATVHRDTSDDEGYAYGATDGEEDRPYLEDGFPVSDTATVTTTETDAIGDSFRVESIDAPATATTNETIAVNATIRNPTEFQTQQSVTVRIDGAVFERQVLELEGGESRTVSFETDTSGAPPGNRTIGVYTDGDGAVADIDLAFHTDPGVTIDDVSTDRVTVSAAIPEAGFVAVERNDTVLGTSGGLEAGEHENVTIDLSDDAAVDEGDELTAALYAGDPGDVDSASPIEHQGEPVRTTGTVTDGDSDDGATGGGNESSDE</sequence>
<feature type="region of interest" description="Disordered" evidence="1">
    <location>
        <begin position="328"/>
        <end position="373"/>
    </location>
</feature>